<proteinExistence type="predicted"/>
<evidence type="ECO:0000256" key="1">
    <source>
        <dbReference type="SAM" id="MobiDB-lite"/>
    </source>
</evidence>
<dbReference type="VEuPathDB" id="FungiDB:RhiirA1_452562"/>
<protein>
    <submittedName>
        <fullName evidence="2">Uncharacterized protein</fullName>
    </submittedName>
</protein>
<reference evidence="2 3" key="1">
    <citation type="submission" date="2015-10" db="EMBL/GenBank/DDBJ databases">
        <title>Genome analyses suggest a sexual origin of heterokaryosis in a supposedly ancient asexual fungus.</title>
        <authorList>
            <person name="Ropars J."/>
            <person name="Sedzielewska K."/>
            <person name="Noel J."/>
            <person name="Charron P."/>
            <person name="Farinelli L."/>
            <person name="Marton T."/>
            <person name="Kruger M."/>
            <person name="Pelin A."/>
            <person name="Brachmann A."/>
            <person name="Corradi N."/>
        </authorList>
    </citation>
    <scope>NUCLEOTIDE SEQUENCE [LARGE SCALE GENOMIC DNA]</scope>
    <source>
        <strain evidence="2 3">A4</strain>
    </source>
</reference>
<accession>A0A2I1HTM0</accession>
<name>A0A2I1HTM0_9GLOM</name>
<gene>
    <name evidence="2" type="ORF">RhiirA4_488312</name>
</gene>
<dbReference type="EMBL" id="LLXI01006649">
    <property type="protein sequence ID" value="PKY62212.1"/>
    <property type="molecule type" value="Genomic_DNA"/>
</dbReference>
<keyword evidence="3" id="KW-1185">Reference proteome</keyword>
<evidence type="ECO:0000313" key="3">
    <source>
        <dbReference type="Proteomes" id="UP000234323"/>
    </source>
</evidence>
<dbReference type="AlphaFoldDB" id="A0A2I1HTM0"/>
<sequence>MDNFGLVPIDEASGYEPMGEASEDGPMDELSEHELVNEASEDGPIDEVSEHVKCQDMMN</sequence>
<evidence type="ECO:0000313" key="2">
    <source>
        <dbReference type="EMBL" id="PKY62212.1"/>
    </source>
</evidence>
<organism evidence="2 3">
    <name type="scientific">Rhizophagus irregularis</name>
    <dbReference type="NCBI Taxonomy" id="588596"/>
    <lineage>
        <taxon>Eukaryota</taxon>
        <taxon>Fungi</taxon>
        <taxon>Fungi incertae sedis</taxon>
        <taxon>Mucoromycota</taxon>
        <taxon>Glomeromycotina</taxon>
        <taxon>Glomeromycetes</taxon>
        <taxon>Glomerales</taxon>
        <taxon>Glomeraceae</taxon>
        <taxon>Rhizophagus</taxon>
    </lineage>
</organism>
<dbReference type="VEuPathDB" id="FungiDB:RhiirFUN_023764"/>
<dbReference type="Proteomes" id="UP000234323">
    <property type="component" value="Unassembled WGS sequence"/>
</dbReference>
<comment type="caution">
    <text evidence="2">The sequence shown here is derived from an EMBL/GenBank/DDBJ whole genome shotgun (WGS) entry which is preliminary data.</text>
</comment>
<feature type="region of interest" description="Disordered" evidence="1">
    <location>
        <begin position="1"/>
        <end position="29"/>
    </location>
</feature>